<dbReference type="NCBIfam" id="TIGR01494">
    <property type="entry name" value="ATPase_P-type"/>
    <property type="match status" value="1"/>
</dbReference>
<keyword evidence="1" id="KW-0479">Metal-binding</keyword>
<dbReference type="AlphaFoldDB" id="A0A7S2ZMR0"/>
<evidence type="ECO:0000313" key="3">
    <source>
        <dbReference type="EMBL" id="CAE0044319.1"/>
    </source>
</evidence>
<dbReference type="PRINTS" id="PR00119">
    <property type="entry name" value="CATATPASE"/>
</dbReference>
<organism evidence="3">
    <name type="scientific">Rhodosorus marinus</name>
    <dbReference type="NCBI Taxonomy" id="101924"/>
    <lineage>
        <taxon>Eukaryota</taxon>
        <taxon>Rhodophyta</taxon>
        <taxon>Stylonematophyceae</taxon>
        <taxon>Stylonematales</taxon>
        <taxon>Stylonemataceae</taxon>
        <taxon>Rhodosorus</taxon>
    </lineage>
</organism>
<gene>
    <name evidence="3" type="ORF">RMAR00112_LOCUS12294</name>
</gene>
<dbReference type="GO" id="GO:0016887">
    <property type="term" value="F:ATP hydrolysis activity"/>
    <property type="evidence" value="ECO:0007669"/>
    <property type="project" value="InterPro"/>
</dbReference>
<dbReference type="GO" id="GO:0016020">
    <property type="term" value="C:membrane"/>
    <property type="evidence" value="ECO:0007669"/>
    <property type="project" value="InterPro"/>
</dbReference>
<keyword evidence="2" id="KW-0812">Transmembrane</keyword>
<keyword evidence="2" id="KW-1133">Transmembrane helix</keyword>
<reference evidence="3" key="1">
    <citation type="submission" date="2021-01" db="EMBL/GenBank/DDBJ databases">
        <authorList>
            <person name="Corre E."/>
            <person name="Pelletier E."/>
            <person name="Niang G."/>
            <person name="Scheremetjew M."/>
            <person name="Finn R."/>
            <person name="Kale V."/>
            <person name="Holt S."/>
            <person name="Cochrane G."/>
            <person name="Meng A."/>
            <person name="Brown T."/>
            <person name="Cohen L."/>
        </authorList>
    </citation>
    <scope>NUCLEOTIDE SEQUENCE</scope>
    <source>
        <strain evidence="3">CCMP 769</strain>
    </source>
</reference>
<protein>
    <submittedName>
        <fullName evidence="3">Uncharacterized protein</fullName>
    </submittedName>
</protein>
<dbReference type="EMBL" id="HBHW01015944">
    <property type="protein sequence ID" value="CAE0044319.1"/>
    <property type="molecule type" value="Transcribed_RNA"/>
</dbReference>
<dbReference type="GO" id="GO:0046872">
    <property type="term" value="F:metal ion binding"/>
    <property type="evidence" value="ECO:0007669"/>
    <property type="project" value="UniProtKB-KW"/>
</dbReference>
<feature type="transmembrane region" description="Helical" evidence="2">
    <location>
        <begin position="116"/>
        <end position="138"/>
    </location>
</feature>
<dbReference type="PANTHER" id="PTHR46594">
    <property type="entry name" value="P-TYPE CATION-TRANSPORTING ATPASE"/>
    <property type="match status" value="1"/>
</dbReference>
<dbReference type="Gene3D" id="3.40.50.1000">
    <property type="entry name" value="HAD superfamily/HAD-like"/>
    <property type="match status" value="1"/>
</dbReference>
<accession>A0A7S2ZMR0</accession>
<feature type="transmembrane region" description="Helical" evidence="2">
    <location>
        <begin position="144"/>
        <end position="165"/>
    </location>
</feature>
<sequence length="195" mass="20788">MRVTTHMVTGDGPSAAESVATAVEIPQENVVSEALPWGKIERVRELKGGNHSVAFVGDGINDAPAIAEADVGIALGAGTHIAMATASVVLVNSNLEDAVIAIDIAKKAFRKVRMNFFWALCYNILALPIAAGALYPVTHTRLPPIVAASMMALSSVSVIGNSLLLRRYRPPHVNNIGGIYEEDFPRSQNRGYELV</sequence>
<dbReference type="InterPro" id="IPR001757">
    <property type="entry name" value="P_typ_ATPase"/>
</dbReference>
<evidence type="ECO:0000256" key="1">
    <source>
        <dbReference type="ARBA" id="ARBA00022723"/>
    </source>
</evidence>
<dbReference type="SUPFAM" id="SSF56784">
    <property type="entry name" value="HAD-like"/>
    <property type="match status" value="1"/>
</dbReference>
<dbReference type="InterPro" id="IPR023214">
    <property type="entry name" value="HAD_sf"/>
</dbReference>
<proteinExistence type="predicted"/>
<keyword evidence="2" id="KW-0472">Membrane</keyword>
<dbReference type="Pfam" id="PF00702">
    <property type="entry name" value="Hydrolase"/>
    <property type="match status" value="1"/>
</dbReference>
<dbReference type="PANTHER" id="PTHR46594:SF4">
    <property type="entry name" value="P-TYPE CATION-TRANSPORTING ATPASE"/>
    <property type="match status" value="1"/>
</dbReference>
<dbReference type="PRINTS" id="PR00120">
    <property type="entry name" value="HATPASE"/>
</dbReference>
<dbReference type="GO" id="GO:0005524">
    <property type="term" value="F:ATP binding"/>
    <property type="evidence" value="ECO:0007669"/>
    <property type="project" value="InterPro"/>
</dbReference>
<dbReference type="InterPro" id="IPR036412">
    <property type="entry name" value="HAD-like_sf"/>
</dbReference>
<evidence type="ECO:0000256" key="2">
    <source>
        <dbReference type="SAM" id="Phobius"/>
    </source>
</evidence>
<name>A0A7S2ZMR0_9RHOD</name>